<keyword evidence="4" id="KW-1185">Reference proteome</keyword>
<dbReference type="CDD" id="cd03416">
    <property type="entry name" value="CbiX_SirB_N"/>
    <property type="match status" value="1"/>
</dbReference>
<protein>
    <submittedName>
        <fullName evidence="3">Sirohydrochlorin chelatase</fullName>
    </submittedName>
</protein>
<keyword evidence="2" id="KW-0456">Lyase</keyword>
<reference evidence="3" key="1">
    <citation type="submission" date="2022-10" db="EMBL/GenBank/DDBJ databases">
        <title>WGS of marine actinomycetes from Thailand.</title>
        <authorList>
            <person name="Thawai C."/>
        </authorList>
    </citation>
    <scope>NUCLEOTIDE SEQUENCE</scope>
    <source>
        <strain evidence="3">SW21</strain>
    </source>
</reference>
<dbReference type="AlphaFoldDB" id="A0A9X3D7T2"/>
<keyword evidence="1" id="KW-0479">Metal-binding</keyword>
<evidence type="ECO:0000256" key="1">
    <source>
        <dbReference type="ARBA" id="ARBA00022723"/>
    </source>
</evidence>
<evidence type="ECO:0000313" key="3">
    <source>
        <dbReference type="EMBL" id="MCX2965281.1"/>
    </source>
</evidence>
<dbReference type="CDD" id="cd03414">
    <property type="entry name" value="CbiX_SirB_C"/>
    <property type="match status" value="1"/>
</dbReference>
<comment type="caution">
    <text evidence="3">The sequence shown here is derived from an EMBL/GenBank/DDBJ whole genome shotgun (WGS) entry which is preliminary data.</text>
</comment>
<dbReference type="InterPro" id="IPR002762">
    <property type="entry name" value="CbiX-like"/>
</dbReference>
<dbReference type="GO" id="GO:0046872">
    <property type="term" value="F:metal ion binding"/>
    <property type="evidence" value="ECO:0007669"/>
    <property type="project" value="UniProtKB-KW"/>
</dbReference>
<dbReference type="Gene3D" id="3.40.50.1400">
    <property type="match status" value="2"/>
</dbReference>
<dbReference type="GO" id="GO:0016829">
    <property type="term" value="F:lyase activity"/>
    <property type="evidence" value="ECO:0007669"/>
    <property type="project" value="UniProtKB-KW"/>
</dbReference>
<dbReference type="PANTHER" id="PTHR33542:SF5">
    <property type="entry name" value="FERROCHELATASE CHE1"/>
    <property type="match status" value="1"/>
</dbReference>
<accession>A0A9X3D7T2</accession>
<name>A0A9X3D7T2_9ACTN</name>
<dbReference type="EMBL" id="JAPKFM010000014">
    <property type="protein sequence ID" value="MCX2965281.1"/>
    <property type="molecule type" value="Genomic_DNA"/>
</dbReference>
<organism evidence="3 4">
    <name type="scientific">Gordonia aquimaris</name>
    <dbReference type="NCBI Taxonomy" id="2984863"/>
    <lineage>
        <taxon>Bacteria</taxon>
        <taxon>Bacillati</taxon>
        <taxon>Actinomycetota</taxon>
        <taxon>Actinomycetes</taxon>
        <taxon>Mycobacteriales</taxon>
        <taxon>Gordoniaceae</taxon>
        <taxon>Gordonia</taxon>
    </lineage>
</organism>
<dbReference type="RefSeq" id="WP_266062365.1">
    <property type="nucleotide sequence ID" value="NZ_JAPKFM010000014.1"/>
</dbReference>
<dbReference type="SUPFAM" id="SSF53800">
    <property type="entry name" value="Chelatase"/>
    <property type="match status" value="1"/>
</dbReference>
<proteinExistence type="predicted"/>
<dbReference type="PANTHER" id="PTHR33542">
    <property type="entry name" value="SIROHYDROCHLORIN FERROCHELATASE, CHLOROPLASTIC"/>
    <property type="match status" value="1"/>
</dbReference>
<dbReference type="Proteomes" id="UP001143347">
    <property type="component" value="Unassembled WGS sequence"/>
</dbReference>
<dbReference type="InterPro" id="IPR050963">
    <property type="entry name" value="Sirohydro_Cobaltochel/CbiX"/>
</dbReference>
<evidence type="ECO:0000256" key="2">
    <source>
        <dbReference type="ARBA" id="ARBA00023239"/>
    </source>
</evidence>
<dbReference type="Pfam" id="PF01903">
    <property type="entry name" value="CbiX"/>
    <property type="match status" value="2"/>
</dbReference>
<gene>
    <name evidence="3" type="ORF">OSB52_14370</name>
</gene>
<evidence type="ECO:0000313" key="4">
    <source>
        <dbReference type="Proteomes" id="UP001143347"/>
    </source>
</evidence>
<sequence length="248" mass="26398">MRHRHTRQYLPFGDRLRDVSPVLVAHGTRNPHGVSVIAEIAEAVGKQVGTTRTAFVDVLGPTPAEVIADVDRPAVLVPAFLASGYHVRKDLPQHVEAAGRCDTIVTRALGPDPAIADVARLRLVEAGWEPGDSVVLAAAGSSDESACGQVHLAARQLESIIGGRVEVGFITTATPSVPEAVERASRNGRRVAIASYLLAPGLFHQRLHTYGADVVAEPLGADQRIVDLIVTRMRAAISPYRRQAPVSG</sequence>